<dbReference type="Pfam" id="PF02517">
    <property type="entry name" value="Rce1-like"/>
    <property type="match status" value="1"/>
</dbReference>
<dbReference type="Proteomes" id="UP000262954">
    <property type="component" value="Unassembled WGS sequence"/>
</dbReference>
<feature type="transmembrane region" description="Helical" evidence="1">
    <location>
        <begin position="189"/>
        <end position="209"/>
    </location>
</feature>
<feature type="transmembrane region" description="Helical" evidence="1">
    <location>
        <begin position="149"/>
        <end position="168"/>
    </location>
</feature>
<proteinExistence type="predicted"/>
<name>A0A316R2X7_9BACT</name>
<gene>
    <name evidence="3" type="ORF">DDY73_12070</name>
</gene>
<evidence type="ECO:0000259" key="2">
    <source>
        <dbReference type="Pfam" id="PF02517"/>
    </source>
</evidence>
<dbReference type="PANTHER" id="PTHR36435">
    <property type="entry name" value="SLR1288 PROTEIN"/>
    <property type="match status" value="1"/>
</dbReference>
<protein>
    <recommendedName>
        <fullName evidence="2">CAAX prenyl protease 2/Lysostaphin resistance protein A-like domain-containing protein</fullName>
    </recommendedName>
</protein>
<feature type="transmembrane region" description="Helical" evidence="1">
    <location>
        <begin position="271"/>
        <end position="290"/>
    </location>
</feature>
<reference evidence="3 4" key="1">
    <citation type="journal article" date="2018" name="Nat. Biotechnol.">
        <title>A standardized bacterial taxonomy based on genome phylogeny substantially revises the tree of life.</title>
        <authorList>
            <person name="Parks D.H."/>
            <person name="Chuvochina M."/>
            <person name="Waite D.W."/>
            <person name="Rinke C."/>
            <person name="Skarshewski A."/>
            <person name="Chaumeil P.A."/>
            <person name="Hugenholtz P."/>
        </authorList>
    </citation>
    <scope>NUCLEOTIDE SEQUENCE [LARGE SCALE GENOMIC DNA]</scope>
    <source>
        <strain evidence="3">UBA11482</strain>
    </source>
</reference>
<keyword evidence="1" id="KW-1133">Transmembrane helix</keyword>
<keyword evidence="1" id="KW-0812">Transmembrane</keyword>
<accession>A0A316R2X7</accession>
<feature type="domain" description="CAAX prenyl protease 2/Lysostaphin resistance protein A-like" evidence="2">
    <location>
        <begin position="153"/>
        <end position="240"/>
    </location>
</feature>
<dbReference type="AlphaFoldDB" id="A0A316R2X7"/>
<dbReference type="PANTHER" id="PTHR36435:SF1">
    <property type="entry name" value="CAAX AMINO TERMINAL PROTEASE FAMILY PROTEIN"/>
    <property type="match status" value="1"/>
</dbReference>
<evidence type="ECO:0000313" key="3">
    <source>
        <dbReference type="EMBL" id="HBJ09724.1"/>
    </source>
</evidence>
<evidence type="ECO:0000313" key="4">
    <source>
        <dbReference type="Proteomes" id="UP000262954"/>
    </source>
</evidence>
<sequence>MTFSNIYGTASFWTKIFITLCIMLIMLIISAILIWLFSTGFSNILSQSDILVGSMSIQCIFLFISTAVVTAGLFSSRPFSYLKMDKKPTVTALIGVIICMIVFVPFMNLVISWNQSLSLPEKFSAIETWMRNKEASAQLITDQLLNVHSLGALVLLIFVIGILTGIGEEALFRGLLQKLLWEKTGNKHAAIWIGAIIFSAVHFQFFGFIPRMLLGAFFGYLLVWSGNIWLPITAHFFNNSITVVFHYIENQGYELSYFEKLGTIENGTWDIAIYSLILFILCSYTLYKYLQKKSLRI</sequence>
<evidence type="ECO:0000256" key="1">
    <source>
        <dbReference type="SAM" id="Phobius"/>
    </source>
</evidence>
<dbReference type="EMBL" id="DNWC01000155">
    <property type="protein sequence ID" value="HBJ09724.1"/>
    <property type="molecule type" value="Genomic_DNA"/>
</dbReference>
<dbReference type="RefSeq" id="WP_122304718.1">
    <property type="nucleotide sequence ID" value="NZ_DBFJMN010000254.1"/>
</dbReference>
<organism evidence="3 4">
    <name type="scientific">Coprobacter fastidiosus</name>
    <dbReference type="NCBI Taxonomy" id="1099853"/>
    <lineage>
        <taxon>Bacteria</taxon>
        <taxon>Pseudomonadati</taxon>
        <taxon>Bacteroidota</taxon>
        <taxon>Bacteroidia</taxon>
        <taxon>Bacteroidales</taxon>
        <taxon>Barnesiellaceae</taxon>
        <taxon>Coprobacter</taxon>
    </lineage>
</organism>
<dbReference type="InterPro" id="IPR003675">
    <property type="entry name" value="Rce1/LyrA-like_dom"/>
</dbReference>
<feature type="transmembrane region" description="Helical" evidence="1">
    <location>
        <begin position="12"/>
        <end position="38"/>
    </location>
</feature>
<dbReference type="GO" id="GO:0080120">
    <property type="term" value="P:CAAX-box protein maturation"/>
    <property type="evidence" value="ECO:0007669"/>
    <property type="project" value="UniProtKB-ARBA"/>
</dbReference>
<feature type="transmembrane region" description="Helical" evidence="1">
    <location>
        <begin position="90"/>
        <end position="111"/>
    </location>
</feature>
<comment type="caution">
    <text evidence="3">The sequence shown here is derived from an EMBL/GenBank/DDBJ whole genome shotgun (WGS) entry which is preliminary data.</text>
</comment>
<keyword evidence="1" id="KW-0472">Membrane</keyword>
<dbReference type="GO" id="GO:0004175">
    <property type="term" value="F:endopeptidase activity"/>
    <property type="evidence" value="ECO:0007669"/>
    <property type="project" value="UniProtKB-ARBA"/>
</dbReference>
<feature type="transmembrane region" description="Helical" evidence="1">
    <location>
        <begin position="50"/>
        <end position="74"/>
    </location>
</feature>
<dbReference type="InterPro" id="IPR052710">
    <property type="entry name" value="CAAX_protease"/>
</dbReference>